<evidence type="ECO:0000313" key="3">
    <source>
        <dbReference type="EMBL" id="SFZ81424.1"/>
    </source>
</evidence>
<name>A0A1K2HU01_9HYPH</name>
<dbReference type="Pfam" id="PF01970">
    <property type="entry name" value="TctA"/>
    <property type="match status" value="1"/>
</dbReference>
<proteinExistence type="predicted"/>
<dbReference type="STRING" id="665118.SAMN02983003_0491"/>
<dbReference type="Proteomes" id="UP000183447">
    <property type="component" value="Unassembled WGS sequence"/>
</dbReference>
<accession>A0A1K2HU01</accession>
<evidence type="ECO:0000256" key="1">
    <source>
        <dbReference type="SAM" id="Phobius"/>
    </source>
</evidence>
<feature type="transmembrane region" description="Helical" evidence="1">
    <location>
        <begin position="257"/>
        <end position="279"/>
    </location>
</feature>
<feature type="transmembrane region" description="Helical" evidence="1">
    <location>
        <begin position="44"/>
        <end position="66"/>
    </location>
</feature>
<keyword evidence="1" id="KW-1133">Transmembrane helix</keyword>
<dbReference type="AlphaFoldDB" id="A0A1K2HU01"/>
<dbReference type="RefSeq" id="WP_072338807.1">
    <property type="nucleotide sequence ID" value="NZ_FPKU01000001.1"/>
</dbReference>
<feature type="transmembrane region" description="Helical" evidence="1">
    <location>
        <begin position="196"/>
        <end position="218"/>
    </location>
</feature>
<dbReference type="EMBL" id="FPKU01000001">
    <property type="protein sequence ID" value="SFZ81424.1"/>
    <property type="molecule type" value="Genomic_DNA"/>
</dbReference>
<evidence type="ECO:0000259" key="2">
    <source>
        <dbReference type="Pfam" id="PF01970"/>
    </source>
</evidence>
<feature type="transmembrane region" description="Helical" evidence="1">
    <location>
        <begin position="144"/>
        <end position="161"/>
    </location>
</feature>
<dbReference type="OrthoDB" id="7912266at2"/>
<feature type="domain" description="DUF112" evidence="2">
    <location>
        <begin position="17"/>
        <end position="435"/>
    </location>
</feature>
<gene>
    <name evidence="3" type="ORF">SAMN02983003_0491</name>
</gene>
<dbReference type="InterPro" id="IPR002823">
    <property type="entry name" value="DUF112_TM"/>
</dbReference>
<evidence type="ECO:0000313" key="4">
    <source>
        <dbReference type="Proteomes" id="UP000183447"/>
    </source>
</evidence>
<dbReference type="PANTHER" id="PTHR35342">
    <property type="entry name" value="TRICARBOXYLIC TRANSPORT PROTEIN"/>
    <property type="match status" value="1"/>
</dbReference>
<feature type="transmembrane region" description="Helical" evidence="1">
    <location>
        <begin position="388"/>
        <end position="408"/>
    </location>
</feature>
<reference evidence="3 4" key="1">
    <citation type="submission" date="2016-11" db="EMBL/GenBank/DDBJ databases">
        <authorList>
            <person name="Jaros S."/>
            <person name="Januszkiewicz K."/>
            <person name="Wedrychowicz H."/>
        </authorList>
    </citation>
    <scope>NUCLEOTIDE SEQUENCE [LARGE SCALE GENOMIC DNA]</scope>
    <source>
        <strain evidence="3 4">ATCC 23634</strain>
    </source>
</reference>
<feature type="transmembrane region" description="Helical" evidence="1">
    <location>
        <begin position="352"/>
        <end position="376"/>
    </location>
</feature>
<feature type="transmembrane region" description="Helical" evidence="1">
    <location>
        <begin position="469"/>
        <end position="487"/>
    </location>
</feature>
<keyword evidence="4" id="KW-1185">Reference proteome</keyword>
<organism evidence="3 4">
    <name type="scientific">Devosia enhydra</name>
    <dbReference type="NCBI Taxonomy" id="665118"/>
    <lineage>
        <taxon>Bacteria</taxon>
        <taxon>Pseudomonadati</taxon>
        <taxon>Pseudomonadota</taxon>
        <taxon>Alphaproteobacteria</taxon>
        <taxon>Hyphomicrobiales</taxon>
        <taxon>Devosiaceae</taxon>
        <taxon>Devosia</taxon>
    </lineage>
</organism>
<feature type="transmembrane region" description="Helical" evidence="1">
    <location>
        <begin position="16"/>
        <end position="37"/>
    </location>
</feature>
<feature type="transmembrane region" description="Helical" evidence="1">
    <location>
        <begin position="105"/>
        <end position="132"/>
    </location>
</feature>
<protein>
    <submittedName>
        <fullName evidence="3">TctA family transporter</fullName>
    </submittedName>
</protein>
<sequence length="503" mass="53255">MDMLIQGFSVAFSPDNLFYCLVGVFLGTLVGVLPGVGTLASISLLLPMTFYLDPTTALIMLAGVYYGSEYGGSTASILLNLPGSPSNAVTCLDGYPMAQQGRAGVALFMTSIASFVGGSIGILLMMGFSPLLVKIAFSFGPAEYFALMVLGLLAATAIAQGSPLKGIAMVVVGMLIGCVGMDISSGIPRFTFGNMALFEGVNMVILAMGLFGVSEIFASANQLTARLTAKDITLRSMLPTREDWRRSAPSIFRGSGIGSIIGALPGTGATIAAYLSYTVEKQVSKNRRQLGTGAIEGISAPEAANNAAVQTAFIPTLTMGIPGSASMALILGALMMHGIYAGPSTMTDHPDMFWGLIASFWIGNVLLLLLNIPLVGIWVRLLALPYRYIFPAVIIFICVGVYSLTYSFTDVVLVLGFGLLGYGLKLAGYEPAPLLIGFILGPLIEEYLRRAMLLARGDFLTILQRPISGSMLLVCALLLGWALYVTWRRYRPGAPEPLPTPAE</sequence>
<dbReference type="PANTHER" id="PTHR35342:SF5">
    <property type="entry name" value="TRICARBOXYLIC TRANSPORT PROTEIN"/>
    <property type="match status" value="1"/>
</dbReference>
<keyword evidence="1" id="KW-0812">Transmembrane</keyword>
<feature type="transmembrane region" description="Helical" evidence="1">
    <location>
        <begin position="320"/>
        <end position="340"/>
    </location>
</feature>
<keyword evidence="1" id="KW-0472">Membrane</keyword>
<feature type="transmembrane region" description="Helical" evidence="1">
    <location>
        <begin position="167"/>
        <end position="184"/>
    </location>
</feature>